<accession>A0A2M4DLQ1</accession>
<evidence type="ECO:0000313" key="2">
    <source>
        <dbReference type="EMBL" id="MBW78048.1"/>
    </source>
</evidence>
<reference evidence="2" key="1">
    <citation type="submission" date="2018-01" db="EMBL/GenBank/DDBJ databases">
        <title>An insight into the sialome of Amazonian anophelines.</title>
        <authorList>
            <person name="Ribeiro J.M."/>
            <person name="Scarpassa V."/>
            <person name="Calvo E."/>
        </authorList>
    </citation>
    <scope>NUCLEOTIDE SEQUENCE</scope>
</reference>
<name>A0A2M4DLQ1_ANODA</name>
<evidence type="ECO:0000256" key="1">
    <source>
        <dbReference type="SAM" id="SignalP"/>
    </source>
</evidence>
<feature type="chain" id="PRO_5014772942" evidence="1">
    <location>
        <begin position="17"/>
        <end position="73"/>
    </location>
</feature>
<protein>
    <submittedName>
        <fullName evidence="2">Putative secreted protein</fullName>
    </submittedName>
</protein>
<keyword evidence="1" id="KW-0732">Signal</keyword>
<proteinExistence type="predicted"/>
<dbReference type="EMBL" id="GGFL01013870">
    <property type="protein sequence ID" value="MBW78048.1"/>
    <property type="molecule type" value="Transcribed_RNA"/>
</dbReference>
<organism evidence="2">
    <name type="scientific">Anopheles darlingi</name>
    <name type="common">Mosquito</name>
    <dbReference type="NCBI Taxonomy" id="43151"/>
    <lineage>
        <taxon>Eukaryota</taxon>
        <taxon>Metazoa</taxon>
        <taxon>Ecdysozoa</taxon>
        <taxon>Arthropoda</taxon>
        <taxon>Hexapoda</taxon>
        <taxon>Insecta</taxon>
        <taxon>Pterygota</taxon>
        <taxon>Neoptera</taxon>
        <taxon>Endopterygota</taxon>
        <taxon>Diptera</taxon>
        <taxon>Nematocera</taxon>
        <taxon>Culicoidea</taxon>
        <taxon>Culicidae</taxon>
        <taxon>Anophelinae</taxon>
        <taxon>Anopheles</taxon>
    </lineage>
</organism>
<feature type="signal peptide" evidence="1">
    <location>
        <begin position="1"/>
        <end position="16"/>
    </location>
</feature>
<sequence>MSLSLCLSLLVTGSFLLPDCTRRTKQQHQEHSNIHPLSIQLNQHQSLCASSGVKIGHILTNFRHNLDAIDTIV</sequence>
<dbReference type="AlphaFoldDB" id="A0A2M4DLQ1"/>